<proteinExistence type="predicted"/>
<comment type="caution">
    <text evidence="1">The sequence shown here is derived from an EMBL/GenBank/DDBJ whole genome shotgun (WGS) entry which is preliminary data.</text>
</comment>
<name>A0ACB8VNK8_9TELE</name>
<protein>
    <submittedName>
        <fullName evidence="1">Uncharacterized protein</fullName>
    </submittedName>
</protein>
<dbReference type="EMBL" id="CM041549">
    <property type="protein sequence ID" value="KAI3357070.1"/>
    <property type="molecule type" value="Genomic_DNA"/>
</dbReference>
<sequence>MLDTTTGNDLFESLVEILDRLTDGAPPVIGKKAVAFFWMECTECQTEHPDINEELDSPSDAEAALPKFTANKPEAVKASIPLENSSSSIEDEVSSSTSSEELPVFAPSP</sequence>
<evidence type="ECO:0000313" key="1">
    <source>
        <dbReference type="EMBL" id="KAI3357070.1"/>
    </source>
</evidence>
<dbReference type="Proteomes" id="UP000831701">
    <property type="component" value="Chromosome 19"/>
</dbReference>
<organism evidence="1 2">
    <name type="scientific">Scortum barcoo</name>
    <name type="common">barcoo grunter</name>
    <dbReference type="NCBI Taxonomy" id="214431"/>
    <lineage>
        <taxon>Eukaryota</taxon>
        <taxon>Metazoa</taxon>
        <taxon>Chordata</taxon>
        <taxon>Craniata</taxon>
        <taxon>Vertebrata</taxon>
        <taxon>Euteleostomi</taxon>
        <taxon>Actinopterygii</taxon>
        <taxon>Neopterygii</taxon>
        <taxon>Teleostei</taxon>
        <taxon>Neoteleostei</taxon>
        <taxon>Acanthomorphata</taxon>
        <taxon>Eupercaria</taxon>
        <taxon>Centrarchiformes</taxon>
        <taxon>Terapontoidei</taxon>
        <taxon>Terapontidae</taxon>
        <taxon>Scortum</taxon>
    </lineage>
</organism>
<reference evidence="1" key="1">
    <citation type="submission" date="2022-04" db="EMBL/GenBank/DDBJ databases">
        <title>Jade perch genome.</title>
        <authorList>
            <person name="Chao B."/>
        </authorList>
    </citation>
    <scope>NUCLEOTIDE SEQUENCE</scope>
    <source>
        <strain evidence="1">CB-2022</strain>
    </source>
</reference>
<gene>
    <name evidence="1" type="ORF">L3Q82_015457</name>
</gene>
<feature type="non-terminal residue" evidence="1">
    <location>
        <position position="109"/>
    </location>
</feature>
<keyword evidence="2" id="KW-1185">Reference proteome</keyword>
<accession>A0ACB8VNK8</accession>
<evidence type="ECO:0000313" key="2">
    <source>
        <dbReference type="Proteomes" id="UP000831701"/>
    </source>
</evidence>